<protein>
    <submittedName>
        <fullName evidence="1">Uncharacterized protein</fullName>
    </submittedName>
</protein>
<dbReference type="EMBL" id="JARK01001366">
    <property type="protein sequence ID" value="EYC17620.1"/>
    <property type="molecule type" value="Genomic_DNA"/>
</dbReference>
<gene>
    <name evidence="1" type="primary">Acey_s0030.g2175</name>
    <name evidence="1" type="ORF">Y032_0030g2175</name>
</gene>
<evidence type="ECO:0000313" key="1">
    <source>
        <dbReference type="EMBL" id="EYC17620.1"/>
    </source>
</evidence>
<proteinExistence type="predicted"/>
<name>A0A016UR22_9BILA</name>
<dbReference type="AlphaFoldDB" id="A0A016UR22"/>
<accession>A0A016UR22</accession>
<organism evidence="1 2">
    <name type="scientific">Ancylostoma ceylanicum</name>
    <dbReference type="NCBI Taxonomy" id="53326"/>
    <lineage>
        <taxon>Eukaryota</taxon>
        <taxon>Metazoa</taxon>
        <taxon>Ecdysozoa</taxon>
        <taxon>Nematoda</taxon>
        <taxon>Chromadorea</taxon>
        <taxon>Rhabditida</taxon>
        <taxon>Rhabditina</taxon>
        <taxon>Rhabditomorpha</taxon>
        <taxon>Strongyloidea</taxon>
        <taxon>Ancylostomatidae</taxon>
        <taxon>Ancylostomatinae</taxon>
        <taxon>Ancylostoma</taxon>
    </lineage>
</organism>
<evidence type="ECO:0000313" key="2">
    <source>
        <dbReference type="Proteomes" id="UP000024635"/>
    </source>
</evidence>
<reference evidence="2" key="1">
    <citation type="journal article" date="2015" name="Nat. Genet.">
        <title>The genome and transcriptome of the zoonotic hookworm Ancylostoma ceylanicum identify infection-specific gene families.</title>
        <authorList>
            <person name="Schwarz E.M."/>
            <person name="Hu Y."/>
            <person name="Antoshechkin I."/>
            <person name="Miller M.M."/>
            <person name="Sternberg P.W."/>
            <person name="Aroian R.V."/>
        </authorList>
    </citation>
    <scope>NUCLEOTIDE SEQUENCE</scope>
    <source>
        <strain evidence="2">HY135</strain>
    </source>
</reference>
<comment type="caution">
    <text evidence="1">The sequence shown here is derived from an EMBL/GenBank/DDBJ whole genome shotgun (WGS) entry which is preliminary data.</text>
</comment>
<dbReference type="Proteomes" id="UP000024635">
    <property type="component" value="Unassembled WGS sequence"/>
</dbReference>
<sequence>MYTAYFLDLSRTVTQSTTRGMVPARKASVVNLPMAATPNQDCASNHYQLQRQNRSFVTSSVVLRCMNI</sequence>
<keyword evidence="2" id="KW-1185">Reference proteome</keyword>